<reference evidence="1" key="1">
    <citation type="journal article" date="2019" name="Sci. Rep.">
        <title>Draft genome of Tanacetum cinerariifolium, the natural source of mosquito coil.</title>
        <authorList>
            <person name="Yamashiro T."/>
            <person name="Shiraishi A."/>
            <person name="Satake H."/>
            <person name="Nakayama K."/>
        </authorList>
    </citation>
    <scope>NUCLEOTIDE SEQUENCE</scope>
</reference>
<feature type="non-terminal residue" evidence="1">
    <location>
        <position position="1"/>
    </location>
</feature>
<feature type="non-terminal residue" evidence="1">
    <location>
        <position position="164"/>
    </location>
</feature>
<dbReference type="EMBL" id="BKCJ011464764">
    <property type="protein sequence ID" value="GFD35917.1"/>
    <property type="molecule type" value="Genomic_DNA"/>
</dbReference>
<protein>
    <recommendedName>
        <fullName evidence="2">Synaptobrevin, longin-like domain protein</fullName>
    </recommendedName>
</protein>
<name>A0A699VL40_TANCI</name>
<dbReference type="AlphaFoldDB" id="A0A699VL40"/>
<evidence type="ECO:0008006" key="2">
    <source>
        <dbReference type="Google" id="ProtNLM"/>
    </source>
</evidence>
<proteinExistence type="predicted"/>
<gene>
    <name evidence="1" type="ORF">Tci_907886</name>
</gene>
<organism evidence="1">
    <name type="scientific">Tanacetum cinerariifolium</name>
    <name type="common">Dalmatian daisy</name>
    <name type="synonym">Chrysanthemum cinerariifolium</name>
    <dbReference type="NCBI Taxonomy" id="118510"/>
    <lineage>
        <taxon>Eukaryota</taxon>
        <taxon>Viridiplantae</taxon>
        <taxon>Streptophyta</taxon>
        <taxon>Embryophyta</taxon>
        <taxon>Tracheophyta</taxon>
        <taxon>Spermatophyta</taxon>
        <taxon>Magnoliopsida</taxon>
        <taxon>eudicotyledons</taxon>
        <taxon>Gunneridae</taxon>
        <taxon>Pentapetalae</taxon>
        <taxon>asterids</taxon>
        <taxon>campanulids</taxon>
        <taxon>Asterales</taxon>
        <taxon>Asteraceae</taxon>
        <taxon>Asteroideae</taxon>
        <taxon>Anthemideae</taxon>
        <taxon>Anthemidinae</taxon>
        <taxon>Tanacetum</taxon>
    </lineage>
</organism>
<sequence>GVECLANEKIFAELARMGYDKPPPKLTFYKAIFSAQWKFLIHTLVQCVSAKRTAWNEFSCSIASAVICLATDREFNFFKYIFNIMVRNADRPSKFLMYPRFLQVLINNQMDDLSSHTTRYISHALTQKVFANMHRVGKRFFGFETPLFASMLVQPQPQAAEEED</sequence>
<comment type="caution">
    <text evidence="1">The sequence shown here is derived from an EMBL/GenBank/DDBJ whole genome shotgun (WGS) entry which is preliminary data.</text>
</comment>
<accession>A0A699VL40</accession>
<evidence type="ECO:0000313" key="1">
    <source>
        <dbReference type="EMBL" id="GFD35917.1"/>
    </source>
</evidence>